<keyword evidence="4" id="KW-0597">Phosphoprotein</keyword>
<name>A0A2N8ZIV9_9VIBR</name>
<proteinExistence type="predicted"/>
<evidence type="ECO:0000313" key="12">
    <source>
        <dbReference type="Proteomes" id="UP000235828"/>
    </source>
</evidence>
<dbReference type="PANTHER" id="PTHR45528">
    <property type="entry name" value="SENSOR HISTIDINE KINASE CPXA"/>
    <property type="match status" value="1"/>
</dbReference>
<dbReference type="Gene3D" id="1.10.287.130">
    <property type="match status" value="1"/>
</dbReference>
<feature type="transmembrane region" description="Helical" evidence="9">
    <location>
        <begin position="180"/>
        <end position="203"/>
    </location>
</feature>
<dbReference type="InterPro" id="IPR050398">
    <property type="entry name" value="HssS/ArlS-like"/>
</dbReference>
<dbReference type="InterPro" id="IPR003661">
    <property type="entry name" value="HisK_dim/P_dom"/>
</dbReference>
<dbReference type="AlphaFoldDB" id="A0A2N8ZIV9"/>
<evidence type="ECO:0000256" key="6">
    <source>
        <dbReference type="ARBA" id="ARBA00022777"/>
    </source>
</evidence>
<feature type="coiled-coil region" evidence="8">
    <location>
        <begin position="244"/>
        <end position="292"/>
    </location>
</feature>
<evidence type="ECO:0000256" key="8">
    <source>
        <dbReference type="SAM" id="Coils"/>
    </source>
</evidence>
<comment type="subcellular location">
    <subcellularLocation>
        <location evidence="2">Membrane</location>
        <topology evidence="2">Multi-pass membrane protein</topology>
    </subcellularLocation>
</comment>
<evidence type="ECO:0000313" key="11">
    <source>
        <dbReference type="EMBL" id="SON51821.1"/>
    </source>
</evidence>
<dbReference type="Gene3D" id="1.10.8.500">
    <property type="entry name" value="HAMP domain in histidine kinase"/>
    <property type="match status" value="1"/>
</dbReference>
<keyword evidence="12" id="KW-1185">Reference proteome</keyword>
<dbReference type="CDD" id="cd00082">
    <property type="entry name" value="HisKA"/>
    <property type="match status" value="1"/>
</dbReference>
<dbReference type="SUPFAM" id="SSF158472">
    <property type="entry name" value="HAMP domain-like"/>
    <property type="match status" value="1"/>
</dbReference>
<dbReference type="RefSeq" id="WP_102524204.1">
    <property type="nucleotide sequence ID" value="NZ_LT960612.1"/>
</dbReference>
<dbReference type="Gene3D" id="3.30.450.20">
    <property type="entry name" value="PAS domain"/>
    <property type="match status" value="1"/>
</dbReference>
<dbReference type="OrthoDB" id="9764438at2"/>
<dbReference type="PANTHER" id="PTHR45528:SF10">
    <property type="entry name" value="METHYL-ACCEPTING CHEMOTAXIS PROTEIN"/>
    <property type="match status" value="1"/>
</dbReference>
<keyword evidence="5" id="KW-0808">Transferase</keyword>
<dbReference type="Proteomes" id="UP000235828">
    <property type="component" value="Chromosome B"/>
</dbReference>
<evidence type="ECO:0000259" key="10">
    <source>
        <dbReference type="PROSITE" id="PS50885"/>
    </source>
</evidence>
<evidence type="ECO:0000256" key="1">
    <source>
        <dbReference type="ARBA" id="ARBA00000085"/>
    </source>
</evidence>
<keyword evidence="8" id="KW-0175">Coiled coil</keyword>
<dbReference type="GO" id="GO:0000155">
    <property type="term" value="F:phosphorelay sensor kinase activity"/>
    <property type="evidence" value="ECO:0007669"/>
    <property type="project" value="InterPro"/>
</dbReference>
<dbReference type="CDD" id="cd06225">
    <property type="entry name" value="HAMP"/>
    <property type="match status" value="1"/>
</dbReference>
<dbReference type="GO" id="GO:0005886">
    <property type="term" value="C:plasma membrane"/>
    <property type="evidence" value="ECO:0007669"/>
    <property type="project" value="TreeGrafter"/>
</dbReference>
<dbReference type="SMART" id="SM00304">
    <property type="entry name" value="HAMP"/>
    <property type="match status" value="1"/>
</dbReference>
<comment type="catalytic activity">
    <reaction evidence="1">
        <text>ATP + protein L-histidine = ADP + protein N-phospho-L-histidine.</text>
        <dbReference type="EC" id="2.7.13.3"/>
    </reaction>
</comment>
<dbReference type="EMBL" id="LT960612">
    <property type="protein sequence ID" value="SON51821.1"/>
    <property type="molecule type" value="Genomic_DNA"/>
</dbReference>
<dbReference type="KEGG" id="vta:B0210"/>
<keyword evidence="6" id="KW-0418">Kinase</keyword>
<feature type="transmembrane region" description="Helical" evidence="9">
    <location>
        <begin position="6"/>
        <end position="28"/>
    </location>
</feature>
<evidence type="ECO:0000256" key="7">
    <source>
        <dbReference type="ARBA" id="ARBA00023136"/>
    </source>
</evidence>
<dbReference type="EC" id="2.7.13.3" evidence="3"/>
<protein>
    <recommendedName>
        <fullName evidence="3">histidine kinase</fullName>
        <ecNumber evidence="3">2.7.13.3</ecNumber>
    </recommendedName>
</protein>
<evidence type="ECO:0000256" key="5">
    <source>
        <dbReference type="ARBA" id="ARBA00022679"/>
    </source>
</evidence>
<organism evidence="11 12">
    <name type="scientific">Vibrio tapetis subsp. tapetis</name>
    <dbReference type="NCBI Taxonomy" id="1671868"/>
    <lineage>
        <taxon>Bacteria</taxon>
        <taxon>Pseudomonadati</taxon>
        <taxon>Pseudomonadota</taxon>
        <taxon>Gammaproteobacteria</taxon>
        <taxon>Vibrionales</taxon>
        <taxon>Vibrionaceae</taxon>
        <taxon>Vibrio</taxon>
    </lineage>
</organism>
<keyword evidence="7 9" id="KW-0472">Membrane</keyword>
<dbReference type="Pfam" id="PF00672">
    <property type="entry name" value="HAMP"/>
    <property type="match status" value="1"/>
</dbReference>
<dbReference type="PROSITE" id="PS50885">
    <property type="entry name" value="HAMP"/>
    <property type="match status" value="1"/>
</dbReference>
<gene>
    <name evidence="11" type="ORF">VTAP4600_B0210</name>
</gene>
<evidence type="ECO:0000256" key="4">
    <source>
        <dbReference type="ARBA" id="ARBA00022553"/>
    </source>
</evidence>
<feature type="domain" description="HAMP" evidence="10">
    <location>
        <begin position="200"/>
        <end position="252"/>
    </location>
</feature>
<evidence type="ECO:0000256" key="2">
    <source>
        <dbReference type="ARBA" id="ARBA00004141"/>
    </source>
</evidence>
<keyword evidence="9" id="KW-1133">Transmembrane helix</keyword>
<reference evidence="11 12" key="1">
    <citation type="submission" date="2017-10" db="EMBL/GenBank/DDBJ databases">
        <authorList>
            <person name="Banno H."/>
            <person name="Chua N.-H."/>
        </authorList>
    </citation>
    <scope>NUCLEOTIDE SEQUENCE [LARGE SCALE GENOMIC DNA]</scope>
    <source>
        <strain evidence="11">Vibrio tapetis CECT4600</strain>
    </source>
</reference>
<keyword evidence="9" id="KW-0812">Transmembrane</keyword>
<accession>A0A2N8ZIV9</accession>
<evidence type="ECO:0000256" key="9">
    <source>
        <dbReference type="SAM" id="Phobius"/>
    </source>
</evidence>
<dbReference type="InterPro" id="IPR003660">
    <property type="entry name" value="HAMP_dom"/>
</dbReference>
<sequence length="454" mass="52509">MFKTKLKFQILFFVLFILLNGMLVLYYISANEIKKTIDKQQLNFYTEKVETILQSLESRYQKLQKTNLVENYEYGFKELSINELRKVHYAKPMKVYPFIIDDKRLLILHPTYDASNPEDYENSDVYRKIVNYEEGDFDIVVQGVDKWVILKRYKNWDWIVGYSMPLSVKYEALKDFRNKFLILTLLVVSIVSLCIVFIVRHILSPIEKLITASKVIADGDLDSEIKINGSYELTQLSHSFSIMKDKIKQNIDELEDKVEERTIELTRSNDELEQIIINLKETQDKLVESEKMASLGGLVAGVAHEINTPVGISLTVVTYFLKINQDLNKKFESNKLSANDLKLYLQQSDDCAQQLNKNIERTAHLINSFKQVAVDQTNEDMRMFELVSYLHEVVFSLDGVIKKNNVVVDIVSKEEIMLSSFPGSYAQIVTNLIINSTIHGFVESKDNSEDTPKK</sequence>
<evidence type="ECO:0000256" key="3">
    <source>
        <dbReference type="ARBA" id="ARBA00012438"/>
    </source>
</evidence>